<dbReference type="InterPro" id="IPR013785">
    <property type="entry name" value="Aldolase_TIM"/>
</dbReference>
<dbReference type="GO" id="GO:0015930">
    <property type="term" value="F:glutamate synthase activity"/>
    <property type="evidence" value="ECO:0007669"/>
    <property type="project" value="InterPro"/>
</dbReference>
<evidence type="ECO:0000313" key="4">
    <source>
        <dbReference type="Proteomes" id="UP000094849"/>
    </source>
</evidence>
<dbReference type="AlphaFoldDB" id="A0A1E2UIR4"/>
<evidence type="ECO:0000256" key="1">
    <source>
        <dbReference type="ARBA" id="ARBA00009716"/>
    </source>
</evidence>
<feature type="domain" description="Glutamate synthase" evidence="2">
    <location>
        <begin position="3"/>
        <end position="53"/>
    </location>
</feature>
<comment type="similarity">
    <text evidence="1">Belongs to the glutamate synthase family.</text>
</comment>
<name>A0A1E2UIR4_9GAMM</name>
<proteinExistence type="inferred from homology"/>
<dbReference type="EMBL" id="LVJZ01000004">
    <property type="protein sequence ID" value="ODB94387.1"/>
    <property type="molecule type" value="Genomic_DNA"/>
</dbReference>
<evidence type="ECO:0000313" key="3">
    <source>
        <dbReference type="EMBL" id="ODB94387.1"/>
    </source>
</evidence>
<dbReference type="STRING" id="1818881.A3196_17800"/>
<evidence type="ECO:0000259" key="2">
    <source>
        <dbReference type="Pfam" id="PF01645"/>
    </source>
</evidence>
<dbReference type="Gene3D" id="3.20.20.70">
    <property type="entry name" value="Aldolase class I"/>
    <property type="match status" value="1"/>
</dbReference>
<protein>
    <recommendedName>
        <fullName evidence="2">Glutamate synthase domain-containing protein</fullName>
    </recommendedName>
</protein>
<keyword evidence="4" id="KW-1185">Reference proteome</keyword>
<dbReference type="SUPFAM" id="SSF51395">
    <property type="entry name" value="FMN-linked oxidoreductases"/>
    <property type="match status" value="1"/>
</dbReference>
<comment type="caution">
    <text evidence="3">The sequence shown here is derived from an EMBL/GenBank/DDBJ whole genome shotgun (WGS) entry which is preliminary data.</text>
</comment>
<reference evidence="3 4" key="1">
    <citation type="submission" date="2016-03" db="EMBL/GenBank/DDBJ databases">
        <title>Chemosynthetic sulphur-oxidizing symbionts of marine invertebrate animals are capable of nitrogen fixation.</title>
        <authorList>
            <person name="Petersen J.M."/>
            <person name="Kemper A."/>
            <person name="Gruber-Vodicka H."/>
            <person name="Cardini U."/>
            <person name="Geest Mvander."/>
            <person name="Kleiner M."/>
            <person name="Bulgheresi S."/>
            <person name="Fussmann M."/>
            <person name="Herbold C."/>
            <person name="Seah B.K.B."/>
            <person name="Antony C.Paul."/>
            <person name="Liu D."/>
            <person name="Belitz A."/>
            <person name="Weber M."/>
        </authorList>
    </citation>
    <scope>NUCLEOTIDE SEQUENCE [LARGE SCALE GENOMIC DNA]</scope>
    <source>
        <strain evidence="3">G_D</strain>
    </source>
</reference>
<organism evidence="3 4">
    <name type="scientific">Candidatus Thiodiazotropha endoloripes</name>
    <dbReference type="NCBI Taxonomy" id="1818881"/>
    <lineage>
        <taxon>Bacteria</taxon>
        <taxon>Pseudomonadati</taxon>
        <taxon>Pseudomonadota</taxon>
        <taxon>Gammaproteobacteria</taxon>
        <taxon>Chromatiales</taxon>
        <taxon>Sedimenticolaceae</taxon>
        <taxon>Candidatus Thiodiazotropha</taxon>
    </lineage>
</organism>
<dbReference type="OrthoDB" id="9795032at2"/>
<accession>A0A1E2UIR4</accession>
<dbReference type="InterPro" id="IPR002932">
    <property type="entry name" value="Glu_synthdom"/>
</dbReference>
<dbReference type="Proteomes" id="UP000094849">
    <property type="component" value="Unassembled WGS sequence"/>
</dbReference>
<dbReference type="GO" id="GO:0006537">
    <property type="term" value="P:glutamate biosynthetic process"/>
    <property type="evidence" value="ECO:0007669"/>
    <property type="project" value="InterPro"/>
</dbReference>
<sequence length="85" mass="9348">MCACYTSNCPVGIATQKTELRQRLKIEKGAGQLNNFFRASTELMQVMARACGHDHLNGFSLDDLTTFDREMAHLTGIAYAGVYSG</sequence>
<gene>
    <name evidence="3" type="ORF">A3196_17800</name>
</gene>
<dbReference type="Pfam" id="PF01645">
    <property type="entry name" value="Glu_synthase"/>
    <property type="match status" value="1"/>
</dbReference>